<accession>A0ACC7P0S6</accession>
<dbReference type="EC" id="2.1.1.64" evidence="1"/>
<evidence type="ECO:0000313" key="1">
    <source>
        <dbReference type="EMBL" id="MFM9330035.1"/>
    </source>
</evidence>
<organism evidence="1 2">
    <name type="scientific">Paenibacillus mesotrionivorans</name>
    <dbReference type="NCBI Taxonomy" id="3160968"/>
    <lineage>
        <taxon>Bacteria</taxon>
        <taxon>Bacillati</taxon>
        <taxon>Bacillota</taxon>
        <taxon>Bacilli</taxon>
        <taxon>Bacillales</taxon>
        <taxon>Paenibacillaceae</taxon>
        <taxon>Paenibacillus</taxon>
    </lineage>
</organism>
<protein>
    <submittedName>
        <fullName evidence="1">Class I SAM-dependent methyltransferase</fullName>
        <ecNumber evidence="1">2.1.1.222</ecNumber>
        <ecNumber evidence="1">2.1.1.64</ecNumber>
    </submittedName>
</protein>
<keyword evidence="1" id="KW-0808">Transferase</keyword>
<comment type="caution">
    <text evidence="1">The sequence shown here is derived from an EMBL/GenBank/DDBJ whole genome shotgun (WGS) entry which is preliminary data.</text>
</comment>
<dbReference type="Proteomes" id="UP001631969">
    <property type="component" value="Unassembled WGS sequence"/>
</dbReference>
<keyword evidence="1" id="KW-0489">Methyltransferase</keyword>
<sequence length="247" mass="28017">MSFYETLSRYYDDIFPYSPDQHRFVEQYMPAQGRILDVAAGTGNLAAALADSGYVVTALDVDPSMVERIRVKQQTGKSPAFDTLLMDMRGLDRLPAEHYHAVLCVGNSLVHLNDLTEIADSVIQMYDRLVPGGTLILQNVNYDRILRDRVKELPVIERSLAEGTLTFRRFYELEEDGIQFQGRLTLEMEGAQEVYENSVRLLPMQSEELLHIAEQYGLPVPELYGGYKQEPYQTGSTALVAVFRKPE</sequence>
<gene>
    <name evidence="1" type="ORF">ACI1P1_17190</name>
</gene>
<dbReference type="EC" id="2.1.1.222" evidence="1"/>
<evidence type="ECO:0000313" key="2">
    <source>
        <dbReference type="Proteomes" id="UP001631969"/>
    </source>
</evidence>
<dbReference type="EMBL" id="JBJURJ010000011">
    <property type="protein sequence ID" value="MFM9330035.1"/>
    <property type="molecule type" value="Genomic_DNA"/>
</dbReference>
<name>A0ACC7P0S6_9BACL</name>
<proteinExistence type="predicted"/>
<keyword evidence="2" id="KW-1185">Reference proteome</keyword>
<reference evidence="1" key="1">
    <citation type="submission" date="2024-12" db="EMBL/GenBank/DDBJ databases">
        <authorList>
            <person name="Wu N."/>
        </authorList>
    </citation>
    <scope>NUCLEOTIDE SEQUENCE</scope>
    <source>
        <strain evidence="1">P15</strain>
    </source>
</reference>